<comment type="catalytic activity">
    <reaction evidence="11 12">
        <text>nicotinate beta-D-ribonucleotide + CO2 + diphosphate = quinolinate + 5-phospho-alpha-D-ribose 1-diphosphate + 2 H(+)</text>
        <dbReference type="Rhea" id="RHEA:12733"/>
        <dbReference type="ChEBI" id="CHEBI:15378"/>
        <dbReference type="ChEBI" id="CHEBI:16526"/>
        <dbReference type="ChEBI" id="CHEBI:29959"/>
        <dbReference type="ChEBI" id="CHEBI:33019"/>
        <dbReference type="ChEBI" id="CHEBI:57502"/>
        <dbReference type="ChEBI" id="CHEBI:58017"/>
        <dbReference type="EC" id="2.4.2.19"/>
    </reaction>
</comment>
<dbReference type="InterPro" id="IPR036068">
    <property type="entry name" value="Nicotinate_pribotase-like_C"/>
</dbReference>
<dbReference type="Gene3D" id="3.90.1170.20">
    <property type="entry name" value="Quinolinate phosphoribosyl transferase, N-terminal domain"/>
    <property type="match status" value="1"/>
</dbReference>
<dbReference type="CDD" id="cd01572">
    <property type="entry name" value="QPRTase"/>
    <property type="match status" value="1"/>
</dbReference>
<dbReference type="PANTHER" id="PTHR32179">
    <property type="entry name" value="NICOTINATE-NUCLEOTIDE PYROPHOSPHORYLASE [CARBOXYLATING]"/>
    <property type="match status" value="1"/>
</dbReference>
<feature type="domain" description="Quinolinate phosphoribosyl transferase C-terminal" evidence="13">
    <location>
        <begin position="122"/>
        <end position="292"/>
    </location>
</feature>
<evidence type="ECO:0000256" key="10">
    <source>
        <dbReference type="ARBA" id="ARBA00033102"/>
    </source>
</evidence>
<dbReference type="InterPro" id="IPR037128">
    <property type="entry name" value="Quinolinate_PRibosylTase_N_sf"/>
</dbReference>
<protein>
    <recommendedName>
        <fullName evidence="6 12">Nicotinate-nucleotide pyrophosphorylase [carboxylating]</fullName>
        <ecNumber evidence="5 12">2.4.2.19</ecNumber>
    </recommendedName>
    <alternativeName>
        <fullName evidence="10 12">Quinolinate phosphoribosyltransferase [decarboxylating]</fullName>
    </alternativeName>
</protein>
<keyword evidence="7 12" id="KW-0662">Pyridine nucleotide biosynthesis</keyword>
<dbReference type="AlphaFoldDB" id="A0A8V0X6V9"/>
<dbReference type="InterPro" id="IPR022412">
    <property type="entry name" value="Quinolinate_PRibosylTrfase_N"/>
</dbReference>
<organism evidence="15 16">
    <name type="scientific">Gallus gallus</name>
    <name type="common">Chicken</name>
    <dbReference type="NCBI Taxonomy" id="9031"/>
    <lineage>
        <taxon>Eukaryota</taxon>
        <taxon>Metazoa</taxon>
        <taxon>Chordata</taxon>
        <taxon>Craniata</taxon>
        <taxon>Vertebrata</taxon>
        <taxon>Euteleostomi</taxon>
        <taxon>Archelosauria</taxon>
        <taxon>Archosauria</taxon>
        <taxon>Dinosauria</taxon>
        <taxon>Saurischia</taxon>
        <taxon>Theropoda</taxon>
        <taxon>Coelurosauria</taxon>
        <taxon>Aves</taxon>
        <taxon>Neognathae</taxon>
        <taxon>Galloanserae</taxon>
        <taxon>Galliformes</taxon>
        <taxon>Phasianidae</taxon>
        <taxon>Phasianinae</taxon>
        <taxon>Gallus</taxon>
    </lineage>
</organism>
<dbReference type="OrthoDB" id="10067394at2759"/>
<keyword evidence="9 12" id="KW-0808">Transferase</keyword>
<comment type="function">
    <text evidence="1 12">Involved in the catabolism of quinolinic acid (QA).</text>
</comment>
<reference evidence="15" key="2">
    <citation type="submission" date="2025-09" db="UniProtKB">
        <authorList>
            <consortium name="Ensembl"/>
        </authorList>
    </citation>
    <scope>IDENTIFICATION</scope>
    <source>
        <strain evidence="15">broiler</strain>
    </source>
</reference>
<dbReference type="GO" id="GO:1902494">
    <property type="term" value="C:catalytic complex"/>
    <property type="evidence" value="ECO:0007669"/>
    <property type="project" value="Ensembl"/>
</dbReference>
<dbReference type="FunCoup" id="A0A8V0X6V9">
    <property type="interactions" value="159"/>
</dbReference>
<dbReference type="Pfam" id="PF01729">
    <property type="entry name" value="QRPTase_C"/>
    <property type="match status" value="1"/>
</dbReference>
<dbReference type="InterPro" id="IPR004393">
    <property type="entry name" value="NadC"/>
</dbReference>
<dbReference type="SUPFAM" id="SSF51690">
    <property type="entry name" value="Nicotinate/Quinolinate PRTase C-terminal domain-like"/>
    <property type="match status" value="1"/>
</dbReference>
<evidence type="ECO:0000256" key="2">
    <source>
        <dbReference type="ARBA" id="ARBA00004893"/>
    </source>
</evidence>
<keyword evidence="8 12" id="KW-0328">Glycosyltransferase</keyword>
<dbReference type="Proteomes" id="UP000000539">
    <property type="component" value="Unassembled WGS sequence"/>
</dbReference>
<proteinExistence type="inferred from homology"/>
<dbReference type="FunFam" id="3.20.20.70:FF:000090">
    <property type="entry name" value="Nicotinate-nucleotide pyrophosphorylase [carboxylating]"/>
    <property type="match status" value="1"/>
</dbReference>
<evidence type="ECO:0000256" key="4">
    <source>
        <dbReference type="ARBA" id="ARBA00011218"/>
    </source>
</evidence>
<evidence type="ECO:0000256" key="7">
    <source>
        <dbReference type="ARBA" id="ARBA00022642"/>
    </source>
</evidence>
<evidence type="ECO:0000313" key="15">
    <source>
        <dbReference type="Ensembl" id="ENSGALP00010000317.1"/>
    </source>
</evidence>
<dbReference type="GO" id="GO:0009435">
    <property type="term" value="P:NAD+ biosynthetic process"/>
    <property type="evidence" value="ECO:0000318"/>
    <property type="project" value="GO_Central"/>
</dbReference>
<comment type="subunit">
    <text evidence="4 12">Hexamer formed by 3 homodimers.</text>
</comment>
<dbReference type="Gene3D" id="3.20.20.70">
    <property type="entry name" value="Aldolase class I"/>
    <property type="match status" value="1"/>
</dbReference>
<dbReference type="GO" id="GO:0034213">
    <property type="term" value="P:quinolinate catabolic process"/>
    <property type="evidence" value="ECO:0000318"/>
    <property type="project" value="GO_Central"/>
</dbReference>
<keyword evidence="16" id="KW-1185">Reference proteome</keyword>
<dbReference type="PIRSF" id="PIRSF006250">
    <property type="entry name" value="NadC_ModD"/>
    <property type="match status" value="1"/>
</dbReference>
<dbReference type="InterPro" id="IPR002638">
    <property type="entry name" value="Quinolinate_PRibosylTrfase_C"/>
</dbReference>
<evidence type="ECO:0000259" key="14">
    <source>
        <dbReference type="Pfam" id="PF02749"/>
    </source>
</evidence>
<sequence length="301" mass="31310">PQTTPTPFSPPPLSALLPPSHLRTLARRWLHEDCPGPDPAALLVGLTPRRAHIVCKSPGLLAGLPFADAVWAEVSCVSTWKLPEGDHVTPGTVVAEVTGPAARILQGERVVLELLSRCSGTATAAARAVGVGRGLGWKGAVGGTRKTTPGFRLVEKYGLRVGGADPHRYDLGGTVMVKDTHRDAAGIGMGQLVLRARRAGGWSRRVEAECGSAAEALQAALFGADIVLLDNMEPQELHAAAAAVKAQHPTVTVEASGGITEEALPLYVGPNVDAVSMGSLTHSARPIDFALRVVPGDDVGQ</sequence>
<evidence type="ECO:0000256" key="5">
    <source>
        <dbReference type="ARBA" id="ARBA00011944"/>
    </source>
</evidence>
<reference evidence="15" key="1">
    <citation type="submission" date="2025-08" db="UniProtKB">
        <authorList>
            <consortium name="Ensembl"/>
        </authorList>
    </citation>
    <scope>IDENTIFICATION</scope>
    <source>
        <strain evidence="15">broiler</strain>
    </source>
</reference>
<dbReference type="Pfam" id="PF02749">
    <property type="entry name" value="QRPTase_N"/>
    <property type="match status" value="1"/>
</dbReference>
<dbReference type="GO" id="GO:0042802">
    <property type="term" value="F:identical protein binding"/>
    <property type="evidence" value="ECO:0007669"/>
    <property type="project" value="Ensembl"/>
</dbReference>
<dbReference type="Ensembl" id="ENSGALT00010000549.1">
    <property type="protein sequence ID" value="ENSGALP00010000317.1"/>
    <property type="gene ID" value="ENSGALG00010000289.1"/>
</dbReference>
<dbReference type="SUPFAM" id="SSF54675">
    <property type="entry name" value="Nicotinate/Quinolinate PRTase N-terminal domain-like"/>
    <property type="match status" value="1"/>
</dbReference>
<evidence type="ECO:0000256" key="8">
    <source>
        <dbReference type="ARBA" id="ARBA00022676"/>
    </source>
</evidence>
<dbReference type="GO" id="GO:0005737">
    <property type="term" value="C:cytoplasm"/>
    <property type="evidence" value="ECO:0000318"/>
    <property type="project" value="GO_Central"/>
</dbReference>
<dbReference type="NCBIfam" id="TIGR00078">
    <property type="entry name" value="nadC"/>
    <property type="match status" value="1"/>
</dbReference>
<dbReference type="GO" id="GO:0004514">
    <property type="term" value="F:nicotinate-nucleotide diphosphorylase (carboxylating) activity"/>
    <property type="evidence" value="ECO:0000318"/>
    <property type="project" value="GO_Central"/>
</dbReference>
<feature type="domain" description="Quinolinate phosphoribosyl transferase N-terminal" evidence="14">
    <location>
        <begin position="48"/>
        <end position="119"/>
    </location>
</feature>
<dbReference type="GeneTree" id="ENSGT00390000002761"/>
<evidence type="ECO:0000256" key="11">
    <source>
        <dbReference type="ARBA" id="ARBA00047445"/>
    </source>
</evidence>
<gene>
    <name evidence="15" type="primary">QPRT</name>
</gene>
<evidence type="ECO:0000313" key="16">
    <source>
        <dbReference type="Proteomes" id="UP000000539"/>
    </source>
</evidence>
<evidence type="ECO:0000256" key="6">
    <source>
        <dbReference type="ARBA" id="ARBA00020990"/>
    </source>
</evidence>
<accession>A0A8V0X6V9</accession>
<dbReference type="PANTHER" id="PTHR32179:SF3">
    <property type="entry name" value="NICOTINATE-NUCLEOTIDE PYROPHOSPHORYLASE [CARBOXYLATING]"/>
    <property type="match status" value="1"/>
</dbReference>
<name>A0A8V0X6V9_CHICK</name>
<evidence type="ECO:0000256" key="1">
    <source>
        <dbReference type="ARBA" id="ARBA00003237"/>
    </source>
</evidence>
<comment type="pathway">
    <text evidence="2 12">Cofactor biosynthesis; NAD(+) biosynthesis; nicotinate D-ribonucleotide from quinolinate: step 1/1.</text>
</comment>
<evidence type="ECO:0000256" key="12">
    <source>
        <dbReference type="PIRNR" id="PIRNR006250"/>
    </source>
</evidence>
<dbReference type="InterPro" id="IPR027277">
    <property type="entry name" value="NadC/ModD"/>
</dbReference>
<dbReference type="InterPro" id="IPR013785">
    <property type="entry name" value="Aldolase_TIM"/>
</dbReference>
<comment type="similarity">
    <text evidence="3 12">Belongs to the NadC/ModD family.</text>
</comment>
<evidence type="ECO:0000256" key="3">
    <source>
        <dbReference type="ARBA" id="ARBA00009400"/>
    </source>
</evidence>
<evidence type="ECO:0000259" key="13">
    <source>
        <dbReference type="Pfam" id="PF01729"/>
    </source>
</evidence>
<evidence type="ECO:0000256" key="9">
    <source>
        <dbReference type="ARBA" id="ARBA00022679"/>
    </source>
</evidence>
<dbReference type="EC" id="2.4.2.19" evidence="5 12"/>